<comment type="caution">
    <text evidence="1">The sequence shown here is derived from an EMBL/GenBank/DDBJ whole genome shotgun (WGS) entry which is preliminary data.</text>
</comment>
<protein>
    <submittedName>
        <fullName evidence="1">Uncharacterized protein</fullName>
    </submittedName>
</protein>
<name>A0A0F9VHW0_9ZZZZ</name>
<proteinExistence type="predicted"/>
<dbReference type="EMBL" id="LAZR01000026">
    <property type="protein sequence ID" value="KKO03650.1"/>
    <property type="molecule type" value="Genomic_DNA"/>
</dbReference>
<evidence type="ECO:0000313" key="1">
    <source>
        <dbReference type="EMBL" id="KKO03650.1"/>
    </source>
</evidence>
<sequence length="99" mass="10988">MKDGKNVTIVMLLMSAVVLSVLAGLAFHLPPAQAGNSGVRFNHYIMTPGGRSDSFDNLYIIDVLEQRLNAYSLDPNRKRIDLKDSLDLAKYFRTTGSSR</sequence>
<accession>A0A0F9VHW0</accession>
<gene>
    <name evidence="1" type="ORF">LCGC14_0095780</name>
</gene>
<dbReference type="AlphaFoldDB" id="A0A0F9VHW0"/>
<organism evidence="1">
    <name type="scientific">marine sediment metagenome</name>
    <dbReference type="NCBI Taxonomy" id="412755"/>
    <lineage>
        <taxon>unclassified sequences</taxon>
        <taxon>metagenomes</taxon>
        <taxon>ecological metagenomes</taxon>
    </lineage>
</organism>
<reference evidence="1" key="1">
    <citation type="journal article" date="2015" name="Nature">
        <title>Complex archaea that bridge the gap between prokaryotes and eukaryotes.</title>
        <authorList>
            <person name="Spang A."/>
            <person name="Saw J.H."/>
            <person name="Jorgensen S.L."/>
            <person name="Zaremba-Niedzwiedzka K."/>
            <person name="Martijn J."/>
            <person name="Lind A.E."/>
            <person name="van Eijk R."/>
            <person name="Schleper C."/>
            <person name="Guy L."/>
            <person name="Ettema T.J."/>
        </authorList>
    </citation>
    <scope>NUCLEOTIDE SEQUENCE</scope>
</reference>